<protein>
    <recommendedName>
        <fullName evidence="3">Lipoprotein</fullName>
    </recommendedName>
</protein>
<reference evidence="1 2" key="1">
    <citation type="journal article" date="2011" name="J. Bacteriol.">
        <title>Genome sequence of the algicidal bacterium Kordia algicida OT-1.</title>
        <authorList>
            <person name="Lee H.S."/>
            <person name="Kang S.G."/>
            <person name="Kwon K.K."/>
            <person name="Lee J.H."/>
            <person name="Kim S.J."/>
        </authorList>
    </citation>
    <scope>NUCLEOTIDE SEQUENCE [LARGE SCALE GENOMIC DNA]</scope>
    <source>
        <strain evidence="1 2">OT-1</strain>
    </source>
</reference>
<dbReference type="eggNOG" id="ENOG5033KV6">
    <property type="taxonomic scope" value="Bacteria"/>
</dbReference>
<dbReference type="AlphaFoldDB" id="A9DYP6"/>
<sequence length="166" mass="19264">MKKSIYILAFVVVSTIISCTSSQPKPAELVGKHTFELLQKMQTISQADFNKHFISLEELRVFAKDTAIKETFRNAVTKVSQETHDKKLQQAYEMIKESGERHTIDWKTITFKEYVYQTRADSGILFHDGYVVFVNNEKEYVAKIISFAVNDKQRLYSLANFEPVRK</sequence>
<dbReference type="HOGENOM" id="CLU_1600541_0_0_10"/>
<name>A9DYP6_9FLAO</name>
<dbReference type="PROSITE" id="PS51257">
    <property type="entry name" value="PROKAR_LIPOPROTEIN"/>
    <property type="match status" value="1"/>
</dbReference>
<dbReference type="OrthoDB" id="1435163at2"/>
<keyword evidence="2" id="KW-1185">Reference proteome</keyword>
<accession>A9DYP6</accession>
<dbReference type="RefSeq" id="WP_007094231.1">
    <property type="nucleotide sequence ID" value="NZ_CP142125.1"/>
</dbReference>
<evidence type="ECO:0000313" key="2">
    <source>
        <dbReference type="Proteomes" id="UP000002945"/>
    </source>
</evidence>
<organism evidence="1 2">
    <name type="scientific">Kordia algicida OT-1</name>
    <dbReference type="NCBI Taxonomy" id="391587"/>
    <lineage>
        <taxon>Bacteria</taxon>
        <taxon>Pseudomonadati</taxon>
        <taxon>Bacteroidota</taxon>
        <taxon>Flavobacteriia</taxon>
        <taxon>Flavobacteriales</taxon>
        <taxon>Flavobacteriaceae</taxon>
        <taxon>Kordia</taxon>
    </lineage>
</organism>
<gene>
    <name evidence="1" type="ORF">KAOT1_08328</name>
</gene>
<evidence type="ECO:0008006" key="3">
    <source>
        <dbReference type="Google" id="ProtNLM"/>
    </source>
</evidence>
<proteinExistence type="predicted"/>
<dbReference type="Proteomes" id="UP000002945">
    <property type="component" value="Unassembled WGS sequence"/>
</dbReference>
<dbReference type="EMBL" id="ABIB01000005">
    <property type="protein sequence ID" value="EDP96161.1"/>
    <property type="molecule type" value="Genomic_DNA"/>
</dbReference>
<dbReference type="STRING" id="391587.KAOT1_08328"/>
<comment type="caution">
    <text evidence="1">The sequence shown here is derived from an EMBL/GenBank/DDBJ whole genome shotgun (WGS) entry which is preliminary data.</text>
</comment>
<evidence type="ECO:0000313" key="1">
    <source>
        <dbReference type="EMBL" id="EDP96161.1"/>
    </source>
</evidence>